<reference evidence="2" key="1">
    <citation type="submission" date="2022-06" db="EMBL/GenBank/DDBJ databases">
        <title>Genome Sequence of Candolleomyces eurysporus.</title>
        <authorList>
            <person name="Buettner E."/>
        </authorList>
    </citation>
    <scope>NUCLEOTIDE SEQUENCE</scope>
    <source>
        <strain evidence="2">VTCC 930004</strain>
    </source>
</reference>
<dbReference type="InterPro" id="IPR049449">
    <property type="entry name" value="TesB_ACOT8-like_N"/>
</dbReference>
<dbReference type="OrthoDB" id="2532955at2759"/>
<gene>
    <name evidence="2" type="ORF">H1R20_g9184</name>
</gene>
<evidence type="ECO:0000313" key="2">
    <source>
        <dbReference type="EMBL" id="KAJ2927920.1"/>
    </source>
</evidence>
<dbReference type="SUPFAM" id="SSF54637">
    <property type="entry name" value="Thioesterase/thiol ester dehydrase-isomerase"/>
    <property type="match status" value="1"/>
</dbReference>
<dbReference type="Pfam" id="PF13622">
    <property type="entry name" value="4HBT_3"/>
    <property type="match status" value="1"/>
</dbReference>
<protein>
    <recommendedName>
        <fullName evidence="1">Acyl-CoA thioesterase-like N-terminal HotDog domain-containing protein</fullName>
    </recommendedName>
</protein>
<dbReference type="PANTHER" id="PTHR38110:SF1">
    <property type="entry name" value="THIOESTERASE DOMAIN-CONTAINING PROTEIN"/>
    <property type="match status" value="1"/>
</dbReference>
<keyword evidence="3" id="KW-1185">Reference proteome</keyword>
<dbReference type="EMBL" id="JANBPK010000951">
    <property type="protein sequence ID" value="KAJ2927920.1"/>
    <property type="molecule type" value="Genomic_DNA"/>
</dbReference>
<evidence type="ECO:0000313" key="3">
    <source>
        <dbReference type="Proteomes" id="UP001140091"/>
    </source>
</evidence>
<dbReference type="Gene3D" id="2.40.160.210">
    <property type="entry name" value="Acyl-CoA thioesterase, double hotdog domain"/>
    <property type="match status" value="1"/>
</dbReference>
<dbReference type="InterPro" id="IPR029069">
    <property type="entry name" value="HotDog_dom_sf"/>
</dbReference>
<dbReference type="PANTHER" id="PTHR38110">
    <property type="entry name" value="CHROMOSOME 23, WHOLE GENOME SHOTGUN SEQUENCE"/>
    <property type="match status" value="1"/>
</dbReference>
<organism evidence="2 3">
    <name type="scientific">Candolleomyces eurysporus</name>
    <dbReference type="NCBI Taxonomy" id="2828524"/>
    <lineage>
        <taxon>Eukaryota</taxon>
        <taxon>Fungi</taxon>
        <taxon>Dikarya</taxon>
        <taxon>Basidiomycota</taxon>
        <taxon>Agaricomycotina</taxon>
        <taxon>Agaricomycetes</taxon>
        <taxon>Agaricomycetidae</taxon>
        <taxon>Agaricales</taxon>
        <taxon>Agaricineae</taxon>
        <taxon>Psathyrellaceae</taxon>
        <taxon>Candolleomyces</taxon>
    </lineage>
</organism>
<dbReference type="InterPro" id="IPR052389">
    <property type="entry name" value="Sec_Metab_Biosynth-Assoc"/>
</dbReference>
<name>A0A9W8MDG0_9AGAR</name>
<sequence length="335" mass="37570">MAPYNQAVAVRLAENQPNDQKVYEGTIDPTWNIGNVPCYALALILQSCIQHQASTPHVDPLHISAHFLRPTNSQVPFKVYVQTVKTGKGFSNLVAEFRQEDSVRITSHAIFGVNGPTDDMPDLTLKPPSSYARRHPLYLHPSEGERHPMRNLWNFHKHIAWAYDDKLTSLNAPDHPSRTNSSTVGGGGLEWGGYLQFESPTERLTNAYIPFLADMFINTINLLPRSEFGSGLGTSWFPTMTLAIEFKFPISQLDPSKHSMRNVGLYSLGRFVNNPQRRHDVYVEVWSAPSNIGEGEPRDGWRDEQFCLATATQMALTVPIALNIKNGKKKTDSKL</sequence>
<accession>A0A9W8MDG0</accession>
<evidence type="ECO:0000259" key="1">
    <source>
        <dbReference type="Pfam" id="PF13622"/>
    </source>
</evidence>
<dbReference type="InterPro" id="IPR042171">
    <property type="entry name" value="Acyl-CoA_hotdog"/>
</dbReference>
<feature type="non-terminal residue" evidence="2">
    <location>
        <position position="335"/>
    </location>
</feature>
<proteinExistence type="predicted"/>
<dbReference type="Proteomes" id="UP001140091">
    <property type="component" value="Unassembled WGS sequence"/>
</dbReference>
<comment type="caution">
    <text evidence="2">The sequence shown here is derived from an EMBL/GenBank/DDBJ whole genome shotgun (WGS) entry which is preliminary data.</text>
</comment>
<dbReference type="AlphaFoldDB" id="A0A9W8MDG0"/>
<feature type="domain" description="Acyl-CoA thioesterase-like N-terminal HotDog" evidence="1">
    <location>
        <begin position="39"/>
        <end position="112"/>
    </location>
</feature>